<reference evidence="3" key="2">
    <citation type="submission" date="2015-01" db="EMBL/GenBank/DDBJ databases">
        <title>Evolutionary Origins and Diversification of the Mycorrhizal Mutualists.</title>
        <authorList>
            <consortium name="DOE Joint Genome Institute"/>
            <consortium name="Mycorrhizal Genomics Consortium"/>
            <person name="Kohler A."/>
            <person name="Kuo A."/>
            <person name="Nagy L.G."/>
            <person name="Floudas D."/>
            <person name="Copeland A."/>
            <person name="Barry K.W."/>
            <person name="Cichocki N."/>
            <person name="Veneault-Fourrey C."/>
            <person name="LaButti K."/>
            <person name="Lindquist E.A."/>
            <person name="Lipzen A."/>
            <person name="Lundell T."/>
            <person name="Morin E."/>
            <person name="Murat C."/>
            <person name="Riley R."/>
            <person name="Ohm R."/>
            <person name="Sun H."/>
            <person name="Tunlid A."/>
            <person name="Henrissat B."/>
            <person name="Grigoriev I.V."/>
            <person name="Hibbett D.S."/>
            <person name="Martin F."/>
        </authorList>
    </citation>
    <scope>NUCLEOTIDE SEQUENCE [LARGE SCALE GENOMIC DNA]</scope>
    <source>
        <strain evidence="3">ATCC 200175</strain>
    </source>
</reference>
<accession>A0A0C9SR76</accession>
<evidence type="ECO:0000313" key="2">
    <source>
        <dbReference type="EMBL" id="KIJ10204.1"/>
    </source>
</evidence>
<feature type="region of interest" description="Disordered" evidence="1">
    <location>
        <begin position="1"/>
        <end position="22"/>
    </location>
</feature>
<name>A0A0C9SR76_PAXIN</name>
<reference evidence="2 3" key="1">
    <citation type="submission" date="2014-06" db="EMBL/GenBank/DDBJ databases">
        <authorList>
            <consortium name="DOE Joint Genome Institute"/>
            <person name="Kuo A."/>
            <person name="Kohler A."/>
            <person name="Nagy L.G."/>
            <person name="Floudas D."/>
            <person name="Copeland A."/>
            <person name="Barry K.W."/>
            <person name="Cichocki N."/>
            <person name="Veneault-Fourrey C."/>
            <person name="LaButti K."/>
            <person name="Lindquist E.A."/>
            <person name="Lipzen A."/>
            <person name="Lundell T."/>
            <person name="Morin E."/>
            <person name="Murat C."/>
            <person name="Sun H."/>
            <person name="Tunlid A."/>
            <person name="Henrissat B."/>
            <person name="Grigoriev I.V."/>
            <person name="Hibbett D.S."/>
            <person name="Martin F."/>
            <person name="Nordberg H.P."/>
            <person name="Cantor M.N."/>
            <person name="Hua S.X."/>
        </authorList>
    </citation>
    <scope>NUCLEOTIDE SEQUENCE [LARGE SCALE GENOMIC DNA]</scope>
    <source>
        <strain evidence="2 3">ATCC 200175</strain>
    </source>
</reference>
<keyword evidence="3" id="KW-1185">Reference proteome</keyword>
<evidence type="ECO:0000256" key="1">
    <source>
        <dbReference type="SAM" id="MobiDB-lite"/>
    </source>
</evidence>
<gene>
    <name evidence="2" type="ORF">PAXINDRAFT_16775</name>
</gene>
<dbReference type="EMBL" id="KN819413">
    <property type="protein sequence ID" value="KIJ10204.1"/>
    <property type="molecule type" value="Genomic_DNA"/>
</dbReference>
<proteinExistence type="predicted"/>
<evidence type="ECO:0000313" key="3">
    <source>
        <dbReference type="Proteomes" id="UP000053647"/>
    </source>
</evidence>
<sequence length="144" mass="16182">MPSSSACVSPPPPSTPIKLKDSTGRQSLRLVSLCHYDTGGPEEQILLTYNTESSSDIDTEAECEDAILMLEAAWVKRKVRQAQKYLVNCRLEEHTMFDKLYHRQAQTAEKRLEDADMDVSCVHNNIRHRNLPLGESHVPLPPPG</sequence>
<dbReference type="HOGENOM" id="CLU_1797091_0_0_1"/>
<organism evidence="2 3">
    <name type="scientific">Paxillus involutus ATCC 200175</name>
    <dbReference type="NCBI Taxonomy" id="664439"/>
    <lineage>
        <taxon>Eukaryota</taxon>
        <taxon>Fungi</taxon>
        <taxon>Dikarya</taxon>
        <taxon>Basidiomycota</taxon>
        <taxon>Agaricomycotina</taxon>
        <taxon>Agaricomycetes</taxon>
        <taxon>Agaricomycetidae</taxon>
        <taxon>Boletales</taxon>
        <taxon>Paxilineae</taxon>
        <taxon>Paxillaceae</taxon>
        <taxon>Paxillus</taxon>
    </lineage>
</organism>
<protein>
    <submittedName>
        <fullName evidence="2">Uncharacterized protein</fullName>
    </submittedName>
</protein>
<dbReference type="Proteomes" id="UP000053647">
    <property type="component" value="Unassembled WGS sequence"/>
</dbReference>
<dbReference type="AlphaFoldDB" id="A0A0C9SR76"/>
<dbReference type="OrthoDB" id="2608786at2759"/>